<feature type="compositionally biased region" description="Low complexity" evidence="1">
    <location>
        <begin position="8"/>
        <end position="21"/>
    </location>
</feature>
<sequence>MFERDGNMCKNKNGKQQNGMNSSNGCEFENVIQAFGRNAGILDELSDRSSQVIVDVLDQEEITHEEVEKRCKEICEAEYFHLKNAPIRVEDLPPKISIEDFRQKLYELQKRTDFRN</sequence>
<dbReference type="Proteomes" id="UP000887577">
    <property type="component" value="Unplaced"/>
</dbReference>
<dbReference type="WBParaSite" id="PSU_v2.g16266.t1">
    <property type="protein sequence ID" value="PSU_v2.g16266.t1"/>
    <property type="gene ID" value="PSU_v2.g16266"/>
</dbReference>
<keyword evidence="2" id="KW-1185">Reference proteome</keyword>
<proteinExistence type="predicted"/>
<evidence type="ECO:0000313" key="3">
    <source>
        <dbReference type="WBParaSite" id="PSU_v2.g16266.t1"/>
    </source>
</evidence>
<reference evidence="3" key="1">
    <citation type="submission" date="2022-11" db="UniProtKB">
        <authorList>
            <consortium name="WormBaseParasite"/>
        </authorList>
    </citation>
    <scope>IDENTIFICATION</scope>
</reference>
<dbReference type="AlphaFoldDB" id="A0A914Y7T6"/>
<accession>A0A914Y7T6</accession>
<organism evidence="2 3">
    <name type="scientific">Panagrolaimus superbus</name>
    <dbReference type="NCBI Taxonomy" id="310955"/>
    <lineage>
        <taxon>Eukaryota</taxon>
        <taxon>Metazoa</taxon>
        <taxon>Ecdysozoa</taxon>
        <taxon>Nematoda</taxon>
        <taxon>Chromadorea</taxon>
        <taxon>Rhabditida</taxon>
        <taxon>Tylenchina</taxon>
        <taxon>Panagrolaimomorpha</taxon>
        <taxon>Panagrolaimoidea</taxon>
        <taxon>Panagrolaimidae</taxon>
        <taxon>Panagrolaimus</taxon>
    </lineage>
</organism>
<feature type="region of interest" description="Disordered" evidence="1">
    <location>
        <begin position="1"/>
        <end position="23"/>
    </location>
</feature>
<evidence type="ECO:0000256" key="1">
    <source>
        <dbReference type="SAM" id="MobiDB-lite"/>
    </source>
</evidence>
<protein>
    <submittedName>
        <fullName evidence="3">Uncharacterized protein</fullName>
    </submittedName>
</protein>
<name>A0A914Y7T6_9BILA</name>
<evidence type="ECO:0000313" key="2">
    <source>
        <dbReference type="Proteomes" id="UP000887577"/>
    </source>
</evidence>